<comment type="subcellular location">
    <subcellularLocation>
        <location evidence="2">Bacterial flagellum basal body</location>
    </subcellularLocation>
</comment>
<dbReference type="InterPro" id="IPR020013">
    <property type="entry name" value="Flagellar_FlgE/F/G"/>
</dbReference>
<evidence type="ECO:0000313" key="5">
    <source>
        <dbReference type="EMBL" id="TCZ76814.1"/>
    </source>
</evidence>
<dbReference type="InterPro" id="IPR037925">
    <property type="entry name" value="FlgE/F/G-like"/>
</dbReference>
<evidence type="ECO:0000256" key="1">
    <source>
        <dbReference type="ARBA" id="ARBA00009677"/>
    </source>
</evidence>
<sequence>MNRSVVAASVSMQGLQQRLDVLSNNVANVDTVGYKKNQVSFQDVLTSVQNQSKDFSLPGRMTPLGYNMGWGARLTGMSLDMTQGSFKQTDNPLDVAIQGQGLIEIGINTIDDAGNEIVKPVWTRNGSFNISIDKDGNAVLATKDGHAVRNTDDQSIYVPNNHRLVISETGYVTAYDDTDPGAAPVDLGQIKLVHVTRPQLLTELGDGLYDVAVPAGQDPTTWITDNVLQDSVALVDDHPNKITLKQGFLEQSNVNIADEMTDLIMVQRAFQLSSRALSNADTMMGLANNLRG</sequence>
<comment type="caution">
    <text evidence="5">The sequence shown here is derived from an EMBL/GenBank/DDBJ whole genome shotgun (WGS) entry which is preliminary data.</text>
</comment>
<dbReference type="Pfam" id="PF06429">
    <property type="entry name" value="Flg_bbr_C"/>
    <property type="match status" value="1"/>
</dbReference>
<evidence type="ECO:0000259" key="4">
    <source>
        <dbReference type="Pfam" id="PF06429"/>
    </source>
</evidence>
<keyword evidence="5" id="KW-0282">Flagellum</keyword>
<dbReference type="PANTHER" id="PTHR30435">
    <property type="entry name" value="FLAGELLAR PROTEIN"/>
    <property type="match status" value="1"/>
</dbReference>
<keyword evidence="6" id="KW-1185">Reference proteome</keyword>
<evidence type="ECO:0000259" key="3">
    <source>
        <dbReference type="Pfam" id="PF00460"/>
    </source>
</evidence>
<proteinExistence type="inferred from homology"/>
<keyword evidence="5" id="KW-0966">Cell projection</keyword>
<comment type="similarity">
    <text evidence="1 2">Belongs to the flagella basal body rod proteins family.</text>
</comment>
<feature type="domain" description="Flagellar basal body rod protein N-terminal" evidence="3">
    <location>
        <begin position="12"/>
        <end position="35"/>
    </location>
</feature>
<evidence type="ECO:0000313" key="6">
    <source>
        <dbReference type="Proteomes" id="UP000295418"/>
    </source>
</evidence>
<dbReference type="GO" id="GO:0071978">
    <property type="term" value="P:bacterial-type flagellum-dependent swarming motility"/>
    <property type="evidence" value="ECO:0007669"/>
    <property type="project" value="TreeGrafter"/>
</dbReference>
<evidence type="ECO:0000256" key="2">
    <source>
        <dbReference type="RuleBase" id="RU362116"/>
    </source>
</evidence>
<feature type="domain" description="Flagellar basal-body/hook protein C-terminal" evidence="4">
    <location>
        <begin position="245"/>
        <end position="290"/>
    </location>
</feature>
<dbReference type="OrthoDB" id="9800375at2"/>
<reference evidence="5 6" key="1">
    <citation type="submission" date="2019-03" db="EMBL/GenBank/DDBJ databases">
        <authorList>
            <person name="Kim M.K.M."/>
        </authorList>
    </citation>
    <scope>NUCLEOTIDE SEQUENCE [LARGE SCALE GENOMIC DNA]</scope>
    <source>
        <strain evidence="5 6">18JY21-1</strain>
    </source>
</reference>
<dbReference type="Proteomes" id="UP000295418">
    <property type="component" value="Unassembled WGS sequence"/>
</dbReference>
<dbReference type="RefSeq" id="WP_132418402.1">
    <property type="nucleotide sequence ID" value="NZ_SKFG01000011.1"/>
</dbReference>
<gene>
    <name evidence="5" type="ORF">E0485_12580</name>
</gene>
<dbReference type="NCBIfam" id="TIGR03506">
    <property type="entry name" value="FlgEFG_subfam"/>
    <property type="match status" value="1"/>
</dbReference>
<keyword evidence="5" id="KW-0969">Cilium</keyword>
<dbReference type="SUPFAM" id="SSF117143">
    <property type="entry name" value="Flagellar hook protein flgE"/>
    <property type="match status" value="1"/>
</dbReference>
<dbReference type="AlphaFoldDB" id="A0A4R4EAC6"/>
<accession>A0A4R4EAC6</accession>
<dbReference type="InterPro" id="IPR001444">
    <property type="entry name" value="Flag_bb_rod_N"/>
</dbReference>
<dbReference type="InterPro" id="IPR010930">
    <property type="entry name" value="Flg_bb/hook_C_dom"/>
</dbReference>
<protein>
    <submittedName>
        <fullName evidence="5">Flagellar hook-basal body protein</fullName>
    </submittedName>
</protein>
<dbReference type="EMBL" id="SKFG01000011">
    <property type="protein sequence ID" value="TCZ76814.1"/>
    <property type="molecule type" value="Genomic_DNA"/>
</dbReference>
<organism evidence="5 6">
    <name type="scientific">Paenibacillus albiflavus</name>
    <dbReference type="NCBI Taxonomy" id="2545760"/>
    <lineage>
        <taxon>Bacteria</taxon>
        <taxon>Bacillati</taxon>
        <taxon>Bacillota</taxon>
        <taxon>Bacilli</taxon>
        <taxon>Bacillales</taxon>
        <taxon>Paenibacillaceae</taxon>
        <taxon>Paenibacillus</taxon>
    </lineage>
</organism>
<name>A0A4R4EAC6_9BACL</name>
<dbReference type="PANTHER" id="PTHR30435:SF19">
    <property type="entry name" value="FLAGELLAR BASAL-BODY ROD PROTEIN FLGG"/>
    <property type="match status" value="1"/>
</dbReference>
<dbReference type="GO" id="GO:0009425">
    <property type="term" value="C:bacterial-type flagellum basal body"/>
    <property type="evidence" value="ECO:0007669"/>
    <property type="project" value="UniProtKB-SubCell"/>
</dbReference>
<keyword evidence="2" id="KW-0975">Bacterial flagellum</keyword>
<dbReference type="Pfam" id="PF00460">
    <property type="entry name" value="Flg_bb_rod"/>
    <property type="match status" value="1"/>
</dbReference>